<keyword evidence="2" id="KW-1185">Reference proteome</keyword>
<sequence length="480" mass="54898">MDMSELSRDRRLLAVSRSGGLSCPAELSGHPWPLKTSSNHPSRSALSSVSELLCIALILAISAEGSFASEESWDEWGDDSWDDIAESSAPLFTGFIEASYGRRLQTDPVLPHHTTLSEFRGRLEYEYQHDSFTVEAQGDVVYDDVMAETDWQTRRLMVRFSPTENTDVKLGRQVLTWGTGDYLFLNDLFPKDWQSFFSGREDEYLKAPSDAVMVSWYNNTWLDSELSLDMIWQPEFTPDISLTGERFSLFSPEQGGNTAPKNGLNPDEPSGDVWSARLATTIHGTEYALYGHQGYWPVPRGINAQRRMTYPELDVWGASLRTPVGSGLINTELAWYDSREDRSGDDPMIPNSQLRWLVGYEQEVATNLTAAVQYYLEWTHDHDELLKHSMARQFEPEEYQQLLTLRLTQMTMNQKLTLSLFTFWSPTDEDAYLRPSVSYRLDDNWQLAAGMNLFAGNESHTFFGQYEDASNAWLRVRYNY</sequence>
<evidence type="ECO:0000313" key="1">
    <source>
        <dbReference type="EMBL" id="SMA49253.1"/>
    </source>
</evidence>
<name>A0A1X7AMK6_9GAMM</name>
<dbReference type="RefSeq" id="WP_133060537.1">
    <property type="nucleotide sequence ID" value="NZ_FWPT01000007.1"/>
</dbReference>
<dbReference type="Proteomes" id="UP000196573">
    <property type="component" value="Unassembled WGS sequence"/>
</dbReference>
<dbReference type="AlphaFoldDB" id="A0A1X7AMK6"/>
<dbReference type="OrthoDB" id="9769143at2"/>
<protein>
    <submittedName>
        <fullName evidence="1">Uncharacterized protein</fullName>
    </submittedName>
</protein>
<proteinExistence type="predicted"/>
<accession>A0A1X7AMK6</accession>
<gene>
    <name evidence="1" type="ORF">EHSB41UT_03137</name>
</gene>
<dbReference type="EMBL" id="FWPT01000007">
    <property type="protein sequence ID" value="SMA49253.1"/>
    <property type="molecule type" value="Genomic_DNA"/>
</dbReference>
<organism evidence="1 2">
    <name type="scientific">Parendozoicomonas haliclonae</name>
    <dbReference type="NCBI Taxonomy" id="1960125"/>
    <lineage>
        <taxon>Bacteria</taxon>
        <taxon>Pseudomonadati</taxon>
        <taxon>Pseudomonadota</taxon>
        <taxon>Gammaproteobacteria</taxon>
        <taxon>Oceanospirillales</taxon>
        <taxon>Endozoicomonadaceae</taxon>
        <taxon>Parendozoicomonas</taxon>
    </lineage>
</organism>
<reference evidence="1 2" key="1">
    <citation type="submission" date="2017-03" db="EMBL/GenBank/DDBJ databases">
        <authorList>
            <person name="Afonso C.L."/>
            <person name="Miller P.J."/>
            <person name="Scott M.A."/>
            <person name="Spackman E."/>
            <person name="Goraichik I."/>
            <person name="Dimitrov K.M."/>
            <person name="Suarez D.L."/>
            <person name="Swayne D.E."/>
        </authorList>
    </citation>
    <scope>NUCLEOTIDE SEQUENCE [LARGE SCALE GENOMIC DNA]</scope>
    <source>
        <strain evidence="1">SB41UT1</strain>
    </source>
</reference>
<evidence type="ECO:0000313" key="2">
    <source>
        <dbReference type="Proteomes" id="UP000196573"/>
    </source>
</evidence>